<proteinExistence type="predicted"/>
<evidence type="ECO:0000313" key="2">
    <source>
        <dbReference type="EMBL" id="VWO94693.1"/>
    </source>
</evidence>
<feature type="region of interest" description="Disordered" evidence="1">
    <location>
        <begin position="1"/>
        <end position="21"/>
    </location>
</feature>
<organism evidence="2">
    <name type="scientific">Ganoderma boninense</name>
    <dbReference type="NCBI Taxonomy" id="34458"/>
    <lineage>
        <taxon>Eukaryota</taxon>
        <taxon>Fungi</taxon>
        <taxon>Dikarya</taxon>
        <taxon>Basidiomycota</taxon>
        <taxon>Agaricomycotina</taxon>
        <taxon>Agaricomycetes</taxon>
        <taxon>Polyporales</taxon>
        <taxon>Polyporaceae</taxon>
        <taxon>Ganoderma</taxon>
    </lineage>
</organism>
<sequence length="154" mass="16585">MGSLNQPLSGQIPQMQPSQQLGFPTSFWQPCPSQVMFNPFMTHQCPVMEQALPQQQNSFPQVLNTGGQAPWFNALVTAVSTEIKTKGINGVVGNADPRSDATGASSWSGDLSPEDEEGLFNALKEGAKGGLTVQHILKELSQNHGHEEIGRCLP</sequence>
<evidence type="ECO:0000256" key="1">
    <source>
        <dbReference type="SAM" id="MobiDB-lite"/>
    </source>
</evidence>
<dbReference type="EMBL" id="LR724154">
    <property type="protein sequence ID" value="VWO94693.1"/>
    <property type="molecule type" value="Genomic_DNA"/>
</dbReference>
<protein>
    <submittedName>
        <fullName evidence="2">Uncharacterized protein</fullName>
    </submittedName>
</protein>
<accession>A0A5K1JSY2</accession>
<dbReference type="AlphaFoldDB" id="A0A5K1JSY2"/>
<name>A0A5K1JSY2_9APHY</name>
<reference evidence="2" key="1">
    <citation type="submission" date="2019-10" db="EMBL/GenBank/DDBJ databases">
        <authorList>
            <person name="Nor Muhammad N."/>
        </authorList>
    </citation>
    <scope>NUCLEOTIDE SEQUENCE</scope>
</reference>
<gene>
    <name evidence="2" type="primary">X0J8P9</name>
</gene>
<feature type="region of interest" description="Disordered" evidence="1">
    <location>
        <begin position="93"/>
        <end position="113"/>
    </location>
</feature>